<name>A0ABW4YQL9_9BACL</name>
<dbReference type="EMBL" id="JBHUHO010000047">
    <property type="protein sequence ID" value="MFD2117903.1"/>
    <property type="molecule type" value="Genomic_DNA"/>
</dbReference>
<sequence length="372" mass="42815">MGNRTFLSVSNAATDSIAYEHVAFETNNFLAPIWFCLVSQEQFQRYSDQVMQAWNNIQSFADHPNVEELPEWVAFSEAFQWQITWSDAAKQLCQNIPRTLAFFPSLADPVYEWLKTLSTHVERYSTPVIHLELSQYSSFYDDPVNYLRDIQTIVTLWQSPHRSHEKIWQEAAEDIYMLYGEQLPWVDQKVTDQEQVLEAQSVPPNPSVTRKSRPKGLEELYYWLLAILAAAVFFIVTYFTKSIWIGALAFVSPLIVIILINLPKRMKPASVLNKKDNIASFSNHVLNIEYFDGKSPIGAEGLAIDWLEGESISWKQILQVKELSSHEIEVVISAENEPITNKRIVLKLEEQLLARDIVLSIYAIRLVQKMAV</sequence>
<evidence type="ECO:0000313" key="3">
    <source>
        <dbReference type="Proteomes" id="UP001597362"/>
    </source>
</evidence>
<dbReference type="Proteomes" id="UP001597362">
    <property type="component" value="Unassembled WGS sequence"/>
</dbReference>
<organism evidence="2 3">
    <name type="scientific">Paenibacillus yanchengensis</name>
    <dbReference type="NCBI Taxonomy" id="2035833"/>
    <lineage>
        <taxon>Bacteria</taxon>
        <taxon>Bacillati</taxon>
        <taxon>Bacillota</taxon>
        <taxon>Bacilli</taxon>
        <taxon>Bacillales</taxon>
        <taxon>Paenibacillaceae</taxon>
        <taxon>Paenibacillus</taxon>
    </lineage>
</organism>
<reference evidence="3" key="1">
    <citation type="journal article" date="2019" name="Int. J. Syst. Evol. Microbiol.">
        <title>The Global Catalogue of Microorganisms (GCM) 10K type strain sequencing project: providing services to taxonomists for standard genome sequencing and annotation.</title>
        <authorList>
            <consortium name="The Broad Institute Genomics Platform"/>
            <consortium name="The Broad Institute Genome Sequencing Center for Infectious Disease"/>
            <person name="Wu L."/>
            <person name="Ma J."/>
        </authorList>
    </citation>
    <scope>NUCLEOTIDE SEQUENCE [LARGE SCALE GENOMIC DNA]</scope>
    <source>
        <strain evidence="3">GH52</strain>
    </source>
</reference>
<evidence type="ECO:0000313" key="2">
    <source>
        <dbReference type="EMBL" id="MFD2117903.1"/>
    </source>
</evidence>
<keyword evidence="1" id="KW-0472">Membrane</keyword>
<accession>A0ABW4YQL9</accession>
<protein>
    <submittedName>
        <fullName evidence="2">Uncharacterized protein</fullName>
    </submittedName>
</protein>
<keyword evidence="1" id="KW-1133">Transmembrane helix</keyword>
<keyword evidence="1" id="KW-0812">Transmembrane</keyword>
<keyword evidence="3" id="KW-1185">Reference proteome</keyword>
<proteinExistence type="predicted"/>
<gene>
    <name evidence="2" type="ORF">ACFSJH_19400</name>
</gene>
<comment type="caution">
    <text evidence="2">The sequence shown here is derived from an EMBL/GenBank/DDBJ whole genome shotgun (WGS) entry which is preliminary data.</text>
</comment>
<dbReference type="RefSeq" id="WP_377775286.1">
    <property type="nucleotide sequence ID" value="NZ_JBHUHO010000047.1"/>
</dbReference>
<feature type="transmembrane region" description="Helical" evidence="1">
    <location>
        <begin position="220"/>
        <end position="237"/>
    </location>
</feature>
<feature type="transmembrane region" description="Helical" evidence="1">
    <location>
        <begin position="243"/>
        <end position="262"/>
    </location>
</feature>
<evidence type="ECO:0000256" key="1">
    <source>
        <dbReference type="SAM" id="Phobius"/>
    </source>
</evidence>